<dbReference type="EMBL" id="CP119312">
    <property type="protein sequence ID" value="WEK04991.1"/>
    <property type="molecule type" value="Genomic_DNA"/>
</dbReference>
<reference evidence="1" key="1">
    <citation type="submission" date="2023-03" db="EMBL/GenBank/DDBJ databases">
        <title>Andean soil-derived lignocellulolytic bacterial consortium as a source of novel taxa and putative plastic-active enzymes.</title>
        <authorList>
            <person name="Diaz-Garcia L."/>
            <person name="Chuvochina M."/>
            <person name="Feuerriegel G."/>
            <person name="Bunk B."/>
            <person name="Sproer C."/>
            <person name="Streit W.R."/>
            <person name="Rodriguez L.M."/>
            <person name="Overmann J."/>
            <person name="Jimenez D.J."/>
        </authorList>
    </citation>
    <scope>NUCLEOTIDE SEQUENCE</scope>
    <source>
        <strain evidence="1">MAG 4196</strain>
    </source>
</reference>
<dbReference type="AlphaFoldDB" id="A0AAJ5VUB8"/>
<dbReference type="Gene3D" id="3.30.160.250">
    <property type="match status" value="1"/>
</dbReference>
<dbReference type="Proteomes" id="UP001217476">
    <property type="component" value="Chromosome"/>
</dbReference>
<proteinExistence type="predicted"/>
<sequence>MTSYYATFEPDEDGVLVTFPDVPEAISGGVDRAEAMTNAQDALEVALLTYVGDGKALPIAKAKQGVLVSLSASTAVKIAFIEAFRSSQLTRVALAERLGKQEGEVRRMLDPYHATKLPAMEAGLQALGKQLVVSVHNAA</sequence>
<dbReference type="InterPro" id="IPR035069">
    <property type="entry name" value="TTHA1013/TTHA0281-like"/>
</dbReference>
<gene>
    <name evidence="1" type="ORF">P0Y65_01695</name>
</gene>
<evidence type="ECO:0000313" key="2">
    <source>
        <dbReference type="Proteomes" id="UP001217476"/>
    </source>
</evidence>
<dbReference type="SUPFAM" id="SSF143100">
    <property type="entry name" value="TTHA1013/TTHA0281-like"/>
    <property type="match status" value="1"/>
</dbReference>
<organism evidence="1 2">
    <name type="scientific">Candidatus Devosia phytovorans</name>
    <dbReference type="NCBI Taxonomy" id="3121372"/>
    <lineage>
        <taxon>Bacteria</taxon>
        <taxon>Pseudomonadati</taxon>
        <taxon>Pseudomonadota</taxon>
        <taxon>Alphaproteobacteria</taxon>
        <taxon>Hyphomicrobiales</taxon>
        <taxon>Devosiaceae</taxon>
        <taxon>Devosia</taxon>
    </lineage>
</organism>
<evidence type="ECO:0000313" key="1">
    <source>
        <dbReference type="EMBL" id="WEK04991.1"/>
    </source>
</evidence>
<protein>
    <submittedName>
        <fullName evidence="1">Type II toxin-antitoxin system HicB family antitoxin</fullName>
    </submittedName>
</protein>
<name>A0AAJ5VUB8_9HYPH</name>
<accession>A0AAJ5VUB8</accession>